<gene>
    <name evidence="4" type="ORF">SAMN05421684_2996</name>
</gene>
<feature type="region of interest" description="Disordered" evidence="1">
    <location>
        <begin position="1"/>
        <end position="34"/>
    </location>
</feature>
<accession>A0A1H3QMP5</accession>
<dbReference type="STRING" id="137265.SAMN05421684_2996"/>
<dbReference type="Proteomes" id="UP000199632">
    <property type="component" value="Unassembled WGS sequence"/>
</dbReference>
<sequence length="209" mass="21031">MTDQNPNAPFDPTAPLADPTVPSQPAYPAAESYPATQPYPAAPAYPATPGYPAAPGYAAPGQPVPPGYPAAPGYAATPGYPPAPGYPTGYPGGEYAAPVSAYPGYGYPVAQKTNGLAIAALVCALAGLATCISAPVGAILGHVARKQIRERGESGDGMALAGIIVGWILTALILGYLVFVVVMLIIGANEGMFDDPYALMGALFSPPAA</sequence>
<proteinExistence type="predicted"/>
<dbReference type="AlphaFoldDB" id="A0A1H3QMP5"/>
<reference evidence="5" key="1">
    <citation type="submission" date="2016-10" db="EMBL/GenBank/DDBJ databases">
        <authorList>
            <person name="Varghese N."/>
            <person name="Submissions S."/>
        </authorList>
    </citation>
    <scope>NUCLEOTIDE SEQUENCE [LARGE SCALE GENOMIC DNA]</scope>
    <source>
        <strain evidence="5">DSM 44718</strain>
    </source>
</reference>
<evidence type="ECO:0000256" key="1">
    <source>
        <dbReference type="SAM" id="MobiDB-lite"/>
    </source>
</evidence>
<dbReference type="RefSeq" id="WP_090791794.1">
    <property type="nucleotide sequence ID" value="NZ_BOND01000009.1"/>
</dbReference>
<feature type="domain" description="DUF4190" evidence="3">
    <location>
        <begin position="116"/>
        <end position="174"/>
    </location>
</feature>
<protein>
    <recommendedName>
        <fullName evidence="3">DUF4190 domain-containing protein</fullName>
    </recommendedName>
</protein>
<dbReference type="InterPro" id="IPR025241">
    <property type="entry name" value="DUF4190"/>
</dbReference>
<organism evidence="4 5">
    <name type="scientific">Asanoa ishikariensis</name>
    <dbReference type="NCBI Taxonomy" id="137265"/>
    <lineage>
        <taxon>Bacteria</taxon>
        <taxon>Bacillati</taxon>
        <taxon>Actinomycetota</taxon>
        <taxon>Actinomycetes</taxon>
        <taxon>Micromonosporales</taxon>
        <taxon>Micromonosporaceae</taxon>
        <taxon>Asanoa</taxon>
    </lineage>
</organism>
<feature type="transmembrane region" description="Helical" evidence="2">
    <location>
        <begin position="116"/>
        <end position="140"/>
    </location>
</feature>
<evidence type="ECO:0000313" key="5">
    <source>
        <dbReference type="Proteomes" id="UP000199632"/>
    </source>
</evidence>
<dbReference type="OrthoDB" id="4374883at2"/>
<evidence type="ECO:0000259" key="3">
    <source>
        <dbReference type="Pfam" id="PF13828"/>
    </source>
</evidence>
<keyword evidence="2" id="KW-0472">Membrane</keyword>
<evidence type="ECO:0000256" key="2">
    <source>
        <dbReference type="SAM" id="Phobius"/>
    </source>
</evidence>
<keyword evidence="5" id="KW-1185">Reference proteome</keyword>
<dbReference type="EMBL" id="FNQB01000002">
    <property type="protein sequence ID" value="SDZ14371.1"/>
    <property type="molecule type" value="Genomic_DNA"/>
</dbReference>
<feature type="transmembrane region" description="Helical" evidence="2">
    <location>
        <begin position="160"/>
        <end position="186"/>
    </location>
</feature>
<dbReference type="Pfam" id="PF13828">
    <property type="entry name" value="DUF4190"/>
    <property type="match status" value="1"/>
</dbReference>
<keyword evidence="2" id="KW-0812">Transmembrane</keyword>
<evidence type="ECO:0000313" key="4">
    <source>
        <dbReference type="EMBL" id="SDZ14371.1"/>
    </source>
</evidence>
<name>A0A1H3QMP5_9ACTN</name>
<keyword evidence="2" id="KW-1133">Transmembrane helix</keyword>